<dbReference type="Proteomes" id="UP000799437">
    <property type="component" value="Unassembled WGS sequence"/>
</dbReference>
<evidence type="ECO:0000256" key="3">
    <source>
        <dbReference type="ARBA" id="ARBA00022737"/>
    </source>
</evidence>
<dbReference type="InterPro" id="IPR001680">
    <property type="entry name" value="WD40_rpt"/>
</dbReference>
<reference evidence="7" key="1">
    <citation type="journal article" date="2020" name="Stud. Mycol.">
        <title>101 Dothideomycetes genomes: a test case for predicting lifestyles and emergence of pathogens.</title>
        <authorList>
            <person name="Haridas S."/>
            <person name="Albert R."/>
            <person name="Binder M."/>
            <person name="Bloem J."/>
            <person name="Labutti K."/>
            <person name="Salamov A."/>
            <person name="Andreopoulos B."/>
            <person name="Baker S."/>
            <person name="Barry K."/>
            <person name="Bills G."/>
            <person name="Bluhm B."/>
            <person name="Cannon C."/>
            <person name="Castanera R."/>
            <person name="Culley D."/>
            <person name="Daum C."/>
            <person name="Ezra D."/>
            <person name="Gonzalez J."/>
            <person name="Henrissat B."/>
            <person name="Kuo A."/>
            <person name="Liang C."/>
            <person name="Lipzen A."/>
            <person name="Lutzoni F."/>
            <person name="Magnuson J."/>
            <person name="Mondo S."/>
            <person name="Nolan M."/>
            <person name="Ohm R."/>
            <person name="Pangilinan J."/>
            <person name="Park H.-J."/>
            <person name="Ramirez L."/>
            <person name="Alfaro M."/>
            <person name="Sun H."/>
            <person name="Tritt A."/>
            <person name="Yoshinaga Y."/>
            <person name="Zwiers L.-H."/>
            <person name="Turgeon B."/>
            <person name="Goodwin S."/>
            <person name="Spatafora J."/>
            <person name="Crous P."/>
            <person name="Grigoriev I."/>
        </authorList>
    </citation>
    <scope>NUCLEOTIDE SEQUENCE</scope>
    <source>
        <strain evidence="7">CBS 121739</strain>
    </source>
</reference>
<dbReference type="AlphaFoldDB" id="A0A6A6W5X9"/>
<feature type="compositionally biased region" description="Low complexity" evidence="5">
    <location>
        <begin position="80"/>
        <end position="97"/>
    </location>
</feature>
<organism evidence="7 8">
    <name type="scientific">Pseudovirgaria hyperparasitica</name>
    <dbReference type="NCBI Taxonomy" id="470096"/>
    <lineage>
        <taxon>Eukaryota</taxon>
        <taxon>Fungi</taxon>
        <taxon>Dikarya</taxon>
        <taxon>Ascomycota</taxon>
        <taxon>Pezizomycotina</taxon>
        <taxon>Dothideomycetes</taxon>
        <taxon>Dothideomycetes incertae sedis</taxon>
        <taxon>Acrospermales</taxon>
        <taxon>Acrospermaceae</taxon>
        <taxon>Pseudovirgaria</taxon>
    </lineage>
</organism>
<dbReference type="InterPro" id="IPR036047">
    <property type="entry name" value="F-box-like_dom_sf"/>
</dbReference>
<dbReference type="SUPFAM" id="SSF50978">
    <property type="entry name" value="WD40 repeat-like"/>
    <property type="match status" value="1"/>
</dbReference>
<dbReference type="InterPro" id="IPR042627">
    <property type="entry name" value="FBXW2"/>
</dbReference>
<feature type="repeat" description="WD" evidence="4">
    <location>
        <begin position="471"/>
        <end position="510"/>
    </location>
</feature>
<evidence type="ECO:0000256" key="4">
    <source>
        <dbReference type="PROSITE-ProRule" id="PRU00221"/>
    </source>
</evidence>
<dbReference type="PROSITE" id="PS50294">
    <property type="entry name" value="WD_REPEATS_REGION"/>
    <property type="match status" value="2"/>
</dbReference>
<feature type="repeat" description="WD" evidence="4">
    <location>
        <begin position="593"/>
        <end position="634"/>
    </location>
</feature>
<dbReference type="Gene3D" id="2.130.10.10">
    <property type="entry name" value="YVTN repeat-like/Quinoprotein amine dehydrogenase"/>
    <property type="match status" value="2"/>
</dbReference>
<protein>
    <submittedName>
        <fullName evidence="7">WD40 repeat-like protein</fullName>
    </submittedName>
</protein>
<feature type="region of interest" description="Disordered" evidence="5">
    <location>
        <begin position="1"/>
        <end position="122"/>
    </location>
</feature>
<dbReference type="PROSITE" id="PS50082">
    <property type="entry name" value="WD_REPEATS_2"/>
    <property type="match status" value="5"/>
</dbReference>
<evidence type="ECO:0000256" key="2">
    <source>
        <dbReference type="ARBA" id="ARBA00022574"/>
    </source>
</evidence>
<feature type="compositionally biased region" description="Low complexity" evidence="5">
    <location>
        <begin position="12"/>
        <end position="28"/>
    </location>
</feature>
<feature type="repeat" description="WD" evidence="4">
    <location>
        <begin position="431"/>
        <end position="470"/>
    </location>
</feature>
<dbReference type="InterPro" id="IPR036322">
    <property type="entry name" value="WD40_repeat_dom_sf"/>
</dbReference>
<evidence type="ECO:0000256" key="5">
    <source>
        <dbReference type="SAM" id="MobiDB-lite"/>
    </source>
</evidence>
<keyword evidence="2 4" id="KW-0853">WD repeat</keyword>
<dbReference type="Pfam" id="PF12937">
    <property type="entry name" value="F-box-like"/>
    <property type="match status" value="1"/>
</dbReference>
<dbReference type="Gene3D" id="1.20.1280.50">
    <property type="match status" value="1"/>
</dbReference>
<dbReference type="CDD" id="cd00200">
    <property type="entry name" value="WD40"/>
    <property type="match status" value="1"/>
</dbReference>
<keyword evidence="3" id="KW-0677">Repeat</keyword>
<evidence type="ECO:0000256" key="1">
    <source>
        <dbReference type="ARBA" id="ARBA00007968"/>
    </source>
</evidence>
<gene>
    <name evidence="7" type="ORF">EJ05DRAFT_372845</name>
</gene>
<dbReference type="PANTHER" id="PTHR44436">
    <property type="entry name" value="F-BOX/WD REPEAT-CONTAINING PROTEIN 2"/>
    <property type="match status" value="1"/>
</dbReference>
<accession>A0A6A6W5X9</accession>
<dbReference type="OrthoDB" id="19711at2759"/>
<dbReference type="InterPro" id="IPR001810">
    <property type="entry name" value="F-box_dom"/>
</dbReference>
<dbReference type="RefSeq" id="XP_033600406.1">
    <property type="nucleotide sequence ID" value="XM_033741161.1"/>
</dbReference>
<dbReference type="EMBL" id="ML996572">
    <property type="protein sequence ID" value="KAF2757955.1"/>
    <property type="molecule type" value="Genomic_DNA"/>
</dbReference>
<dbReference type="SUPFAM" id="SSF81383">
    <property type="entry name" value="F-box domain"/>
    <property type="match status" value="1"/>
</dbReference>
<feature type="region of interest" description="Disordered" evidence="5">
    <location>
        <begin position="153"/>
        <end position="174"/>
    </location>
</feature>
<feature type="repeat" description="WD" evidence="4">
    <location>
        <begin position="349"/>
        <end position="388"/>
    </location>
</feature>
<keyword evidence="8" id="KW-1185">Reference proteome</keyword>
<dbReference type="InterPro" id="IPR020472">
    <property type="entry name" value="WD40_PAC1"/>
</dbReference>
<sequence>MKVPTTLSLRPSASKSTSSTQSSSTQDTMPQVKRTISQTFSRSSDAGSASSASLRGTGPAIQQHSQKERRTETEDVTENSSSSCRRLLRRASTVTSRSVRKHVSSHFKNRQDTATRDSAQALYDTPEDAPLVQVAEGRMKMSAFRGIVNMATPSKRRRGAASGPSGEEGRWNPPAAPMPASYIHPAFNLDPQSGRAAKAAAAAYSNLRASDSGTSFQLPPQSPASTRDDESAVYLDDMPEVDYSIRCDFVRVIPPELSLEIFGYLDVQSLARCESVNRQWNFLATAPSAWQHLFRTKYEPKVHVSPTPIQMGGLGYGELIPGQDWKLMTKARRIIERRWAGERASAVYLNGHTDSVYCCQFDEKKIITGSRDRTIRVWDIDTYKCIKVIGGPAAKPTTNINPPLPMVECTHSNVESANGTPYGDSIFFTPDDFHSQSILCLQYDDDLMVTGSSDTTCIVWDVKTFRPIRRLRRHTAGVLDVCLDANYIISCSKDATICVWGRESGELLHVLYGHRGPVNAVQMRGNLLVSASGDGVAKLWELSSAKCIKEFISVEGGLAAVEFTDDAKYVLAGGNNMVVYKFDVTTGERLHTYQGHAGLVRSLFVDAPNNLVVSGSYDQSIQVFNYATGERMCHFENWTTSWILSAKSDYRRIVCTSQDGRALLLDFGHNVHGVDLLKSKAAAPA</sequence>
<feature type="compositionally biased region" description="Basic residues" evidence="5">
    <location>
        <begin position="98"/>
        <end position="108"/>
    </location>
</feature>
<evidence type="ECO:0000313" key="8">
    <source>
        <dbReference type="Proteomes" id="UP000799437"/>
    </source>
</evidence>
<dbReference type="SMART" id="SM00320">
    <property type="entry name" value="WD40"/>
    <property type="match status" value="6"/>
</dbReference>
<comment type="similarity">
    <text evidence="1">Belongs to the WD repeat MET30/SCONB/SCON-2 family.</text>
</comment>
<evidence type="ECO:0000313" key="7">
    <source>
        <dbReference type="EMBL" id="KAF2757955.1"/>
    </source>
</evidence>
<dbReference type="PROSITE" id="PS50181">
    <property type="entry name" value="FBOX"/>
    <property type="match status" value="1"/>
</dbReference>
<feature type="domain" description="F-box" evidence="6">
    <location>
        <begin position="247"/>
        <end position="293"/>
    </location>
</feature>
<feature type="repeat" description="WD" evidence="4">
    <location>
        <begin position="511"/>
        <end position="550"/>
    </location>
</feature>
<dbReference type="InterPro" id="IPR015943">
    <property type="entry name" value="WD40/YVTN_repeat-like_dom_sf"/>
</dbReference>
<dbReference type="InterPro" id="IPR019775">
    <property type="entry name" value="WD40_repeat_CS"/>
</dbReference>
<dbReference type="GeneID" id="54482215"/>
<feature type="compositionally biased region" description="Polar residues" evidence="5">
    <location>
        <begin position="1"/>
        <end position="11"/>
    </location>
</feature>
<dbReference type="PROSITE" id="PS00678">
    <property type="entry name" value="WD_REPEATS_1"/>
    <property type="match status" value="3"/>
</dbReference>
<dbReference type="SMART" id="SM00256">
    <property type="entry name" value="FBOX"/>
    <property type="match status" value="1"/>
</dbReference>
<feature type="compositionally biased region" description="Polar residues" evidence="5">
    <location>
        <begin position="210"/>
        <end position="225"/>
    </location>
</feature>
<dbReference type="Pfam" id="PF00400">
    <property type="entry name" value="WD40"/>
    <property type="match status" value="5"/>
</dbReference>
<feature type="compositionally biased region" description="Low complexity" evidence="5">
    <location>
        <begin position="41"/>
        <end position="53"/>
    </location>
</feature>
<evidence type="ECO:0000259" key="6">
    <source>
        <dbReference type="PROSITE" id="PS50181"/>
    </source>
</evidence>
<feature type="region of interest" description="Disordered" evidence="5">
    <location>
        <begin position="210"/>
        <end position="231"/>
    </location>
</feature>
<proteinExistence type="inferred from homology"/>
<dbReference type="PANTHER" id="PTHR44436:SF1">
    <property type="entry name" value="F-BOX_WD REPEAT-CONTAINING PROTEIN 2"/>
    <property type="match status" value="1"/>
</dbReference>
<dbReference type="PRINTS" id="PR00320">
    <property type="entry name" value="GPROTEINBRPT"/>
</dbReference>
<name>A0A6A6W5X9_9PEZI</name>